<protein>
    <recommendedName>
        <fullName evidence="7">ATP-dependent RNA helicase RhlB</fullName>
        <ecNumber evidence="7">3.6.4.13</ecNumber>
    </recommendedName>
</protein>
<feature type="domain" description="Helicase C-terminal" evidence="11">
    <location>
        <begin position="314"/>
        <end position="463"/>
    </location>
</feature>
<dbReference type="PROSITE" id="PS51195">
    <property type="entry name" value="Q_MOTIF"/>
    <property type="match status" value="1"/>
</dbReference>
<keyword evidence="5 7" id="KW-0067">ATP-binding</keyword>
<dbReference type="CDD" id="cd00268">
    <property type="entry name" value="DEADc"/>
    <property type="match status" value="1"/>
</dbReference>
<feature type="domain" description="Helicase ATP-binding" evidence="10">
    <location>
        <begin position="111"/>
        <end position="290"/>
    </location>
</feature>
<keyword evidence="2 7" id="KW-0547">Nucleotide-binding</keyword>
<dbReference type="SUPFAM" id="SSF52540">
    <property type="entry name" value="P-loop containing nucleoside triphosphate hydrolases"/>
    <property type="match status" value="1"/>
</dbReference>
<evidence type="ECO:0000256" key="8">
    <source>
        <dbReference type="PROSITE-ProRule" id="PRU00552"/>
    </source>
</evidence>
<evidence type="ECO:0000256" key="6">
    <source>
        <dbReference type="ARBA" id="ARBA00022884"/>
    </source>
</evidence>
<dbReference type="PROSITE" id="PS51194">
    <property type="entry name" value="HELICASE_CTER"/>
    <property type="match status" value="1"/>
</dbReference>
<evidence type="ECO:0000259" key="10">
    <source>
        <dbReference type="PROSITE" id="PS51192"/>
    </source>
</evidence>
<reference evidence="13 14" key="1">
    <citation type="submission" date="2017-08" db="EMBL/GenBank/DDBJ databases">
        <title>Fine stratification of microbial communities through a metagenomic profile of the photic zone.</title>
        <authorList>
            <person name="Haro-Moreno J.M."/>
            <person name="Lopez-Perez M."/>
            <person name="De La Torre J."/>
            <person name="Picazo A."/>
            <person name="Camacho A."/>
            <person name="Rodriguez-Valera F."/>
        </authorList>
    </citation>
    <scope>NUCLEOTIDE SEQUENCE [LARGE SCALE GENOMIC DNA]</scope>
    <source>
        <strain evidence="13">MED-G24</strain>
    </source>
</reference>
<evidence type="ECO:0000256" key="2">
    <source>
        <dbReference type="ARBA" id="ARBA00022741"/>
    </source>
</evidence>
<evidence type="ECO:0000313" key="14">
    <source>
        <dbReference type="Proteomes" id="UP000219327"/>
    </source>
</evidence>
<dbReference type="InterPro" id="IPR011545">
    <property type="entry name" value="DEAD/DEAH_box_helicase_dom"/>
</dbReference>
<dbReference type="SMART" id="SM00487">
    <property type="entry name" value="DEXDc"/>
    <property type="match status" value="1"/>
</dbReference>
<comment type="subcellular location">
    <subcellularLocation>
        <location evidence="7">Cytoplasm</location>
    </subcellularLocation>
</comment>
<dbReference type="InterPro" id="IPR001650">
    <property type="entry name" value="Helicase_C-like"/>
</dbReference>
<dbReference type="InterPro" id="IPR023554">
    <property type="entry name" value="RNA_helicase_ATP-dep_RhlB"/>
</dbReference>
<dbReference type="EMBL" id="NTKD01000060">
    <property type="protein sequence ID" value="PDH36789.1"/>
    <property type="molecule type" value="Genomic_DNA"/>
</dbReference>
<sequence>MEDRADNRPDQHQGQSGGASRTSGQKAGSQEKGKRQSQQKNKGGARDKGQKSKDNRSRSNPKGRKQTPPKPKPPNPETIGFFGELDLPGELTSAIADLGFTDATPVQHDVLPHSLAGEDVIAQAQTGTGKTAAFLISILTYHLENPEESARSKGTPFALVIAPTRELVLQITADAESLSEYIDINVLSVVGGIDYDLQRQQLQKQVDIVVATPGRLLDFCRSRTIDLGSVDSLVIDEADRMLSMGFIPDVKAIIRRTPYKDVRQTQLFSATFSEDIKRLAESWTREPVRIEIEPKQVAVETVDQRFYLTASDAKFDVLYNLFNEESVSRVIVFVNRRDQTRRLFERMRKHNIRCGMLTGEVPQRKRIKTLDDFKEGRIQVLVATDVAGRGIHVDDISHVVNYNLPEDPEDYVHRIGRTGRAGSAGTAISLVCEDDSFMMPDIEALLGTSVNYEQPAQHLLNPAPQAAGQTSRSRH</sequence>
<evidence type="ECO:0000259" key="11">
    <source>
        <dbReference type="PROSITE" id="PS51194"/>
    </source>
</evidence>
<accession>A0A2A5WJX6</accession>
<evidence type="ECO:0000256" key="3">
    <source>
        <dbReference type="ARBA" id="ARBA00022801"/>
    </source>
</evidence>
<name>A0A2A5WJX6_9GAMM</name>
<evidence type="ECO:0000256" key="7">
    <source>
        <dbReference type="HAMAP-Rule" id="MF_00661"/>
    </source>
</evidence>
<dbReference type="InterPro" id="IPR014001">
    <property type="entry name" value="Helicase_ATP-bd"/>
</dbReference>
<evidence type="ECO:0000313" key="13">
    <source>
        <dbReference type="EMBL" id="PDH36789.1"/>
    </source>
</evidence>
<feature type="domain" description="DEAD-box RNA helicase Q" evidence="12">
    <location>
        <begin position="80"/>
        <end position="108"/>
    </location>
</feature>
<dbReference type="InterPro" id="IPR044742">
    <property type="entry name" value="DEAD/DEAH_RhlB"/>
</dbReference>
<dbReference type="SMART" id="SM00490">
    <property type="entry name" value="HELICc"/>
    <property type="match status" value="1"/>
</dbReference>
<dbReference type="InterPro" id="IPR000629">
    <property type="entry name" value="RNA-helicase_DEAD-box_CS"/>
</dbReference>
<dbReference type="PROSITE" id="PS51192">
    <property type="entry name" value="HELICASE_ATP_BIND_1"/>
    <property type="match status" value="1"/>
</dbReference>
<proteinExistence type="inferred from homology"/>
<dbReference type="CDD" id="cd18787">
    <property type="entry name" value="SF2_C_DEAD"/>
    <property type="match status" value="1"/>
</dbReference>
<dbReference type="Proteomes" id="UP000219327">
    <property type="component" value="Unassembled WGS sequence"/>
</dbReference>
<feature type="short sequence motif" description="Q motif" evidence="8">
    <location>
        <begin position="80"/>
        <end position="108"/>
    </location>
</feature>
<dbReference type="GO" id="GO:0005524">
    <property type="term" value="F:ATP binding"/>
    <property type="evidence" value="ECO:0007669"/>
    <property type="project" value="UniProtKB-UniRule"/>
</dbReference>
<keyword evidence="3 7" id="KW-0378">Hydrolase</keyword>
<dbReference type="Gene3D" id="3.40.50.300">
    <property type="entry name" value="P-loop containing nucleotide triphosphate hydrolases"/>
    <property type="match status" value="2"/>
</dbReference>
<gene>
    <name evidence="7" type="primary">rhlB</name>
    <name evidence="13" type="ORF">CNE99_09135</name>
</gene>
<dbReference type="PANTHER" id="PTHR47959:SF10">
    <property type="entry name" value="ATP-DEPENDENT RNA HELICASE RHLB"/>
    <property type="match status" value="1"/>
</dbReference>
<comment type="function">
    <text evidence="7">DEAD-box RNA helicase involved in RNA degradation. Has RNA-dependent ATPase activity and unwinds double-stranded RNA.</text>
</comment>
<dbReference type="InterPro" id="IPR027417">
    <property type="entry name" value="P-loop_NTPase"/>
</dbReference>
<dbReference type="GO" id="GO:0003724">
    <property type="term" value="F:RNA helicase activity"/>
    <property type="evidence" value="ECO:0007669"/>
    <property type="project" value="UniProtKB-UniRule"/>
</dbReference>
<organism evidence="13 14">
    <name type="scientific">OM182 bacterium MED-G24</name>
    <dbReference type="NCBI Taxonomy" id="1986255"/>
    <lineage>
        <taxon>Bacteria</taxon>
        <taxon>Pseudomonadati</taxon>
        <taxon>Pseudomonadota</taxon>
        <taxon>Gammaproteobacteria</taxon>
        <taxon>OMG group</taxon>
        <taxon>OM182 clade</taxon>
    </lineage>
</organism>
<dbReference type="Pfam" id="PF00271">
    <property type="entry name" value="Helicase_C"/>
    <property type="match status" value="1"/>
</dbReference>
<keyword evidence="6 7" id="KW-0694">RNA-binding</keyword>
<dbReference type="PROSITE" id="PS00039">
    <property type="entry name" value="DEAD_ATP_HELICASE"/>
    <property type="match status" value="1"/>
</dbReference>
<dbReference type="GO" id="GO:0005829">
    <property type="term" value="C:cytosol"/>
    <property type="evidence" value="ECO:0007669"/>
    <property type="project" value="TreeGrafter"/>
</dbReference>
<feature type="compositionally biased region" description="Polar residues" evidence="9">
    <location>
        <begin position="12"/>
        <end position="28"/>
    </location>
</feature>
<dbReference type="EC" id="3.6.4.13" evidence="7"/>
<dbReference type="PANTHER" id="PTHR47959">
    <property type="entry name" value="ATP-DEPENDENT RNA HELICASE RHLE-RELATED"/>
    <property type="match status" value="1"/>
</dbReference>
<feature type="region of interest" description="Disordered" evidence="9">
    <location>
        <begin position="1"/>
        <end position="84"/>
    </location>
</feature>
<dbReference type="InterPro" id="IPR050079">
    <property type="entry name" value="DEAD_box_RNA_helicase"/>
</dbReference>
<evidence type="ECO:0000259" key="12">
    <source>
        <dbReference type="PROSITE" id="PS51195"/>
    </source>
</evidence>
<evidence type="ECO:0000256" key="4">
    <source>
        <dbReference type="ARBA" id="ARBA00022806"/>
    </source>
</evidence>
<dbReference type="GO" id="GO:0003723">
    <property type="term" value="F:RNA binding"/>
    <property type="evidence" value="ECO:0007669"/>
    <property type="project" value="UniProtKB-UniRule"/>
</dbReference>
<keyword evidence="1 7" id="KW-0963">Cytoplasm</keyword>
<comment type="subunit">
    <text evidence="7">Component of the RNA degradosome, which is a multiprotein complex involved in RNA processing and mRNA degradation.</text>
</comment>
<comment type="similarity">
    <text evidence="7">Belongs to the DEAD box helicase family. RhlB subfamily.</text>
</comment>
<keyword evidence="4 7" id="KW-0347">Helicase</keyword>
<dbReference type="GO" id="GO:0006401">
    <property type="term" value="P:RNA catabolic process"/>
    <property type="evidence" value="ECO:0007669"/>
    <property type="project" value="UniProtKB-UniRule"/>
</dbReference>
<dbReference type="AlphaFoldDB" id="A0A2A5WJX6"/>
<comment type="catalytic activity">
    <reaction evidence="7">
        <text>ATP + H2O = ADP + phosphate + H(+)</text>
        <dbReference type="Rhea" id="RHEA:13065"/>
        <dbReference type="ChEBI" id="CHEBI:15377"/>
        <dbReference type="ChEBI" id="CHEBI:15378"/>
        <dbReference type="ChEBI" id="CHEBI:30616"/>
        <dbReference type="ChEBI" id="CHEBI:43474"/>
        <dbReference type="ChEBI" id="CHEBI:456216"/>
        <dbReference type="EC" id="3.6.4.13"/>
    </reaction>
</comment>
<dbReference type="HAMAP" id="MF_00661">
    <property type="entry name" value="DEAD_helicase_RhlB"/>
    <property type="match status" value="1"/>
</dbReference>
<evidence type="ECO:0000256" key="9">
    <source>
        <dbReference type="SAM" id="MobiDB-lite"/>
    </source>
</evidence>
<evidence type="ECO:0000256" key="1">
    <source>
        <dbReference type="ARBA" id="ARBA00022490"/>
    </source>
</evidence>
<dbReference type="Pfam" id="PF00270">
    <property type="entry name" value="DEAD"/>
    <property type="match status" value="1"/>
</dbReference>
<feature type="compositionally biased region" description="Basic and acidic residues" evidence="9">
    <location>
        <begin position="1"/>
        <end position="11"/>
    </location>
</feature>
<feature type="compositionally biased region" description="Basic and acidic residues" evidence="9">
    <location>
        <begin position="44"/>
        <end position="57"/>
    </location>
</feature>
<dbReference type="GO" id="GO:0016887">
    <property type="term" value="F:ATP hydrolysis activity"/>
    <property type="evidence" value="ECO:0007669"/>
    <property type="project" value="RHEA"/>
</dbReference>
<evidence type="ECO:0000256" key="5">
    <source>
        <dbReference type="ARBA" id="ARBA00022840"/>
    </source>
</evidence>
<comment type="caution">
    <text evidence="13">The sequence shown here is derived from an EMBL/GenBank/DDBJ whole genome shotgun (WGS) entry which is preliminary data.</text>
</comment>
<dbReference type="InterPro" id="IPR014014">
    <property type="entry name" value="RNA_helicase_DEAD_Q_motif"/>
</dbReference>